<evidence type="ECO:0000256" key="1">
    <source>
        <dbReference type="SAM" id="Phobius"/>
    </source>
</evidence>
<dbReference type="AlphaFoldDB" id="A0A7J9SIV3"/>
<name>A0A7J9SIV3_9EURY</name>
<dbReference type="EMBL" id="JACKXD010000002">
    <property type="protein sequence ID" value="MBB6645956.1"/>
    <property type="molecule type" value="Genomic_DNA"/>
</dbReference>
<organism evidence="2 3">
    <name type="scientific">Halobellus ruber</name>
    <dbReference type="NCBI Taxonomy" id="2761102"/>
    <lineage>
        <taxon>Archaea</taxon>
        <taxon>Methanobacteriati</taxon>
        <taxon>Methanobacteriota</taxon>
        <taxon>Stenosarchaea group</taxon>
        <taxon>Halobacteria</taxon>
        <taxon>Halobacteriales</taxon>
        <taxon>Haloferacaceae</taxon>
        <taxon>Halobellus</taxon>
    </lineage>
</organism>
<protein>
    <submittedName>
        <fullName evidence="2">Uncharacterized protein</fullName>
    </submittedName>
</protein>
<dbReference type="Proteomes" id="UP000546257">
    <property type="component" value="Unassembled WGS sequence"/>
</dbReference>
<evidence type="ECO:0000313" key="2">
    <source>
        <dbReference type="EMBL" id="MBB6645956.1"/>
    </source>
</evidence>
<evidence type="ECO:0000313" key="3">
    <source>
        <dbReference type="Proteomes" id="UP000546257"/>
    </source>
</evidence>
<gene>
    <name evidence="2" type="ORF">H5V44_06590</name>
</gene>
<keyword evidence="1" id="KW-1133">Transmembrane helix</keyword>
<keyword evidence="3" id="KW-1185">Reference proteome</keyword>
<dbReference type="RefSeq" id="WP_185192315.1">
    <property type="nucleotide sequence ID" value="NZ_JACKXD010000002.1"/>
</dbReference>
<feature type="transmembrane region" description="Helical" evidence="1">
    <location>
        <begin position="17"/>
        <end position="38"/>
    </location>
</feature>
<keyword evidence="1" id="KW-0472">Membrane</keyword>
<reference evidence="2 3" key="1">
    <citation type="submission" date="2020-08" db="EMBL/GenBank/DDBJ databases">
        <authorList>
            <person name="Seo M.-J."/>
        </authorList>
    </citation>
    <scope>NUCLEOTIDE SEQUENCE [LARGE SCALE GENOMIC DNA]</scope>
    <source>
        <strain evidence="2 3">MBLA0160</strain>
    </source>
</reference>
<sequence>MEVVSAGYTTVIAPETAFVALLFVVVSVPVFVGTVALANRATGDDEVAELR</sequence>
<keyword evidence="1" id="KW-0812">Transmembrane</keyword>
<proteinExistence type="predicted"/>
<comment type="caution">
    <text evidence="2">The sequence shown here is derived from an EMBL/GenBank/DDBJ whole genome shotgun (WGS) entry which is preliminary data.</text>
</comment>
<accession>A0A7J9SIV3</accession>